<protein>
    <submittedName>
        <fullName evidence="1">Uncharacterized protein</fullName>
    </submittedName>
</protein>
<keyword evidence="2" id="KW-1185">Reference proteome</keyword>
<dbReference type="Proteomes" id="UP000186817">
    <property type="component" value="Unassembled WGS sequence"/>
</dbReference>
<evidence type="ECO:0000313" key="1">
    <source>
        <dbReference type="EMBL" id="OLP82398.1"/>
    </source>
</evidence>
<evidence type="ECO:0000313" key="2">
    <source>
        <dbReference type="Proteomes" id="UP000186817"/>
    </source>
</evidence>
<reference evidence="1 2" key="1">
    <citation type="submission" date="2016-02" db="EMBL/GenBank/DDBJ databases">
        <title>Genome analysis of coral dinoflagellate symbionts highlights evolutionary adaptations to a symbiotic lifestyle.</title>
        <authorList>
            <person name="Aranda M."/>
            <person name="Li Y."/>
            <person name="Liew Y.J."/>
            <person name="Baumgarten S."/>
            <person name="Simakov O."/>
            <person name="Wilson M."/>
            <person name="Piel J."/>
            <person name="Ashoor H."/>
            <person name="Bougouffa S."/>
            <person name="Bajic V.B."/>
            <person name="Ryu T."/>
            <person name="Ravasi T."/>
            <person name="Bayer T."/>
            <person name="Micklem G."/>
            <person name="Kim H."/>
            <person name="Bhak J."/>
            <person name="Lajeunesse T.C."/>
            <person name="Voolstra C.R."/>
        </authorList>
    </citation>
    <scope>NUCLEOTIDE SEQUENCE [LARGE SCALE GENOMIC DNA]</scope>
    <source>
        <strain evidence="1 2">CCMP2467</strain>
    </source>
</reference>
<proteinExistence type="predicted"/>
<name>A0A1Q9CHI0_SYMMI</name>
<comment type="caution">
    <text evidence="1">The sequence shown here is derived from an EMBL/GenBank/DDBJ whole genome shotgun (WGS) entry which is preliminary data.</text>
</comment>
<gene>
    <name evidence="1" type="ORF">AK812_SmicGene36958</name>
</gene>
<organism evidence="1 2">
    <name type="scientific">Symbiodinium microadriaticum</name>
    <name type="common">Dinoflagellate</name>
    <name type="synonym">Zooxanthella microadriatica</name>
    <dbReference type="NCBI Taxonomy" id="2951"/>
    <lineage>
        <taxon>Eukaryota</taxon>
        <taxon>Sar</taxon>
        <taxon>Alveolata</taxon>
        <taxon>Dinophyceae</taxon>
        <taxon>Suessiales</taxon>
        <taxon>Symbiodiniaceae</taxon>
        <taxon>Symbiodinium</taxon>
    </lineage>
</organism>
<dbReference type="AlphaFoldDB" id="A0A1Q9CHI0"/>
<sequence length="153" mass="17513">MEGVWMEGRRSFEGVLWMGRWVEAWMDGGGWWCGMEGVWMEGWVDGGGVDGEGCGCMEGGVDGVMEDLQGGVDTGWGWMVLWMEVVWVDGHRAQSGTQTEEVDRRESLKDKLEKFHRWGARPHHTRALSATKAKNRGRKKQIWTRGMLRFHQI</sequence>
<dbReference type="EMBL" id="LSRX01001197">
    <property type="protein sequence ID" value="OLP82398.1"/>
    <property type="molecule type" value="Genomic_DNA"/>
</dbReference>
<accession>A0A1Q9CHI0</accession>